<feature type="region of interest" description="Disordered" evidence="1">
    <location>
        <begin position="1"/>
        <end position="39"/>
    </location>
</feature>
<comment type="caution">
    <text evidence="2">The sequence shown here is derived from an EMBL/GenBank/DDBJ whole genome shotgun (WGS) entry which is preliminary data.</text>
</comment>
<evidence type="ECO:0000256" key="1">
    <source>
        <dbReference type="SAM" id="MobiDB-lite"/>
    </source>
</evidence>
<feature type="region of interest" description="Disordered" evidence="1">
    <location>
        <begin position="69"/>
        <end position="115"/>
    </location>
</feature>
<evidence type="ECO:0000313" key="2">
    <source>
        <dbReference type="EMBL" id="KAJ8663064.1"/>
    </source>
</evidence>
<dbReference type="AlphaFoldDB" id="A0AAD7Y3G8"/>
<dbReference type="EMBL" id="JARTCD010000003">
    <property type="protein sequence ID" value="KAJ8663064.1"/>
    <property type="molecule type" value="Genomic_DNA"/>
</dbReference>
<accession>A0AAD7Y3G8</accession>
<gene>
    <name evidence="2" type="ORF">O0I10_001241</name>
</gene>
<dbReference type="GeneID" id="83208659"/>
<evidence type="ECO:0000313" key="3">
    <source>
        <dbReference type="Proteomes" id="UP001234581"/>
    </source>
</evidence>
<dbReference type="RefSeq" id="XP_058347976.1">
    <property type="nucleotide sequence ID" value="XM_058481338.1"/>
</dbReference>
<feature type="compositionally biased region" description="Low complexity" evidence="1">
    <location>
        <begin position="74"/>
        <end position="99"/>
    </location>
</feature>
<protein>
    <submittedName>
        <fullName evidence="2">Uncharacterized protein</fullName>
    </submittedName>
</protein>
<organism evidence="2 3">
    <name type="scientific">Lichtheimia ornata</name>
    <dbReference type="NCBI Taxonomy" id="688661"/>
    <lineage>
        <taxon>Eukaryota</taxon>
        <taxon>Fungi</taxon>
        <taxon>Fungi incertae sedis</taxon>
        <taxon>Mucoromycota</taxon>
        <taxon>Mucoromycotina</taxon>
        <taxon>Mucoromycetes</taxon>
        <taxon>Mucorales</taxon>
        <taxon>Lichtheimiaceae</taxon>
        <taxon>Lichtheimia</taxon>
    </lineage>
</organism>
<keyword evidence="3" id="KW-1185">Reference proteome</keyword>
<dbReference type="Proteomes" id="UP001234581">
    <property type="component" value="Unassembled WGS sequence"/>
</dbReference>
<feature type="compositionally biased region" description="Basic residues" evidence="1">
    <location>
        <begin position="18"/>
        <end position="29"/>
    </location>
</feature>
<proteinExistence type="predicted"/>
<sequence>MASLYTEPHAEIHTGASSRHHRHHHHHHSISASTVNKRSLTREDLLAMARNEYARQLCKFTEAQLKQRVPSCVTSNLSSTTTTTTTTTTSSSSSTASPTAESIAVRSAPSSPSSS</sequence>
<reference evidence="2 3" key="1">
    <citation type="submission" date="2023-03" db="EMBL/GenBank/DDBJ databases">
        <title>Genome sequence of Lichtheimia ornata CBS 291.66.</title>
        <authorList>
            <person name="Mohabir J.T."/>
            <person name="Shea T.P."/>
            <person name="Kurbessoian T."/>
            <person name="Berby B."/>
            <person name="Fontaine J."/>
            <person name="Livny J."/>
            <person name="Gnirke A."/>
            <person name="Stajich J.E."/>
            <person name="Cuomo C.A."/>
        </authorList>
    </citation>
    <scope>NUCLEOTIDE SEQUENCE [LARGE SCALE GENOMIC DNA]</scope>
    <source>
        <strain evidence="2">CBS 291.66</strain>
    </source>
</reference>
<name>A0AAD7Y3G8_9FUNG</name>